<dbReference type="PANTHER" id="PTHR33445">
    <property type="entry name" value="ATP SYNTHASE SUBUNIT B', CHLOROPLASTIC"/>
    <property type="match status" value="1"/>
</dbReference>
<dbReference type="PANTHER" id="PTHR33445:SF1">
    <property type="entry name" value="ATP SYNTHASE SUBUNIT B"/>
    <property type="match status" value="1"/>
</dbReference>
<evidence type="ECO:0000256" key="2">
    <source>
        <dbReference type="ARBA" id="ARBA00022448"/>
    </source>
</evidence>
<dbReference type="InterPro" id="IPR002146">
    <property type="entry name" value="ATP_synth_b/b'su_bac/chlpt"/>
</dbReference>
<feature type="transmembrane region" description="Helical" evidence="13">
    <location>
        <begin position="26"/>
        <end position="46"/>
    </location>
</feature>
<evidence type="ECO:0000256" key="11">
    <source>
        <dbReference type="ARBA" id="ARBA00025614"/>
    </source>
</evidence>
<keyword evidence="3 13" id="KW-0138">CF(0)</keyword>
<gene>
    <name evidence="13" type="primary">atpF</name>
    <name evidence="16" type="ORF">HZF05_18205</name>
</gene>
<evidence type="ECO:0000256" key="14">
    <source>
        <dbReference type="RuleBase" id="RU003848"/>
    </source>
</evidence>
<feature type="coiled-coil region" evidence="15">
    <location>
        <begin position="60"/>
        <end position="94"/>
    </location>
</feature>
<name>A0A838LF08_9SPHN</name>
<evidence type="ECO:0000256" key="7">
    <source>
        <dbReference type="ARBA" id="ARBA00023065"/>
    </source>
</evidence>
<keyword evidence="7 13" id="KW-0406">Ion transport</keyword>
<evidence type="ECO:0000313" key="16">
    <source>
        <dbReference type="EMBL" id="MBA2936018.1"/>
    </source>
</evidence>
<protein>
    <recommendedName>
        <fullName evidence="13">ATP synthase subunit b</fullName>
    </recommendedName>
    <alternativeName>
        <fullName evidence="13">ATP synthase F(0) sector subunit b</fullName>
    </alternativeName>
    <alternativeName>
        <fullName evidence="13">ATPase subunit I</fullName>
    </alternativeName>
    <alternativeName>
        <fullName evidence="13">F-type ATPase subunit b</fullName>
        <shortName evidence="13">F-ATPase subunit b</shortName>
    </alternativeName>
</protein>
<evidence type="ECO:0000256" key="5">
    <source>
        <dbReference type="ARBA" id="ARBA00022781"/>
    </source>
</evidence>
<dbReference type="EMBL" id="JACEIB010000027">
    <property type="protein sequence ID" value="MBA2936018.1"/>
    <property type="molecule type" value="Genomic_DNA"/>
</dbReference>
<evidence type="ECO:0000256" key="6">
    <source>
        <dbReference type="ARBA" id="ARBA00022989"/>
    </source>
</evidence>
<dbReference type="GO" id="GO:0045259">
    <property type="term" value="C:proton-transporting ATP synthase complex"/>
    <property type="evidence" value="ECO:0007669"/>
    <property type="project" value="UniProtKB-KW"/>
</dbReference>
<evidence type="ECO:0000256" key="9">
    <source>
        <dbReference type="ARBA" id="ARBA00023310"/>
    </source>
</evidence>
<evidence type="ECO:0000256" key="15">
    <source>
        <dbReference type="SAM" id="Coils"/>
    </source>
</evidence>
<comment type="subcellular location">
    <subcellularLocation>
        <location evidence="13">Cell membrane</location>
        <topology evidence="13">Single-pass membrane protein</topology>
    </subcellularLocation>
    <subcellularLocation>
        <location evidence="12">Endomembrane system</location>
        <topology evidence="12">Single-pass membrane protein</topology>
    </subcellularLocation>
</comment>
<dbReference type="Pfam" id="PF00430">
    <property type="entry name" value="ATP-synt_B"/>
    <property type="match status" value="1"/>
</dbReference>
<comment type="function">
    <text evidence="11">Component of the F(0) channel, it forms part of the peripheral stalk, linking F(1) to F(0). The b'-subunit is a diverged and duplicated form of b found in plants and photosynthetic bacteria.</text>
</comment>
<keyword evidence="9 13" id="KW-0066">ATP synthesis</keyword>
<dbReference type="RefSeq" id="WP_160363917.1">
    <property type="nucleotide sequence ID" value="NZ_JACEIB010000027.1"/>
</dbReference>
<comment type="similarity">
    <text evidence="1 13 14">Belongs to the ATPase B chain family.</text>
</comment>
<keyword evidence="6 13" id="KW-1133">Transmembrane helix</keyword>
<dbReference type="InterPro" id="IPR050059">
    <property type="entry name" value="ATP_synthase_B_chain"/>
</dbReference>
<reference evidence="16 17" key="1">
    <citation type="submission" date="2020-07" db="EMBL/GenBank/DDBJ databases">
        <authorList>
            <person name="Sun Q."/>
        </authorList>
    </citation>
    <scope>NUCLEOTIDE SEQUENCE [LARGE SCALE GENOMIC DNA]</scope>
    <source>
        <strain evidence="16 17">CGMCC 1.13654</strain>
    </source>
</reference>
<comment type="function">
    <text evidence="10 13">F(1)F(0) ATP synthase produces ATP from ADP in the presence of a proton or sodium gradient. F-type ATPases consist of two structural domains, F(1) containing the extramembraneous catalytic core and F(0) containing the membrane proton channel, linked together by a central stalk and a peripheral stalk. During catalysis, ATP synthesis in the catalytic domain of F(1) is coupled via a rotary mechanism of the central stalk subunits to proton translocation.</text>
</comment>
<keyword evidence="13" id="KW-1003">Cell membrane</keyword>
<evidence type="ECO:0000313" key="17">
    <source>
        <dbReference type="Proteomes" id="UP000570166"/>
    </source>
</evidence>
<comment type="caution">
    <text evidence="16">The sequence shown here is derived from an EMBL/GenBank/DDBJ whole genome shotgun (WGS) entry which is preliminary data.</text>
</comment>
<dbReference type="Proteomes" id="UP000570166">
    <property type="component" value="Unassembled WGS sequence"/>
</dbReference>
<keyword evidence="2 13" id="KW-0813">Transport</keyword>
<evidence type="ECO:0000256" key="12">
    <source>
        <dbReference type="ARBA" id="ARBA00037847"/>
    </source>
</evidence>
<evidence type="ECO:0000256" key="8">
    <source>
        <dbReference type="ARBA" id="ARBA00023136"/>
    </source>
</evidence>
<sequence>MSEPSPGMMAHTAQVEAEHEINFHGITAPAFVALSMVVVLLIIWFAGGFKAMGKGLDGKIATIRKQLDEAAALRAEAEKLRAEAQAQAAAAHKDAEAILAGAKAEAATLVAQAKVDADTLIDRRARMAEDKIAAAERSAIAEVRAKAAAAAAGAAAKLIAEKHDANSDKALIDRTIASLN</sequence>
<keyword evidence="17" id="KW-1185">Reference proteome</keyword>
<evidence type="ECO:0000256" key="13">
    <source>
        <dbReference type="HAMAP-Rule" id="MF_01398"/>
    </source>
</evidence>
<dbReference type="GO" id="GO:0005886">
    <property type="term" value="C:plasma membrane"/>
    <property type="evidence" value="ECO:0007669"/>
    <property type="project" value="UniProtKB-SubCell"/>
</dbReference>
<dbReference type="AlphaFoldDB" id="A0A838LF08"/>
<keyword evidence="4 13" id="KW-0812">Transmembrane</keyword>
<evidence type="ECO:0000256" key="10">
    <source>
        <dbReference type="ARBA" id="ARBA00025198"/>
    </source>
</evidence>
<evidence type="ECO:0000256" key="4">
    <source>
        <dbReference type="ARBA" id="ARBA00022692"/>
    </source>
</evidence>
<dbReference type="GO" id="GO:0012505">
    <property type="term" value="C:endomembrane system"/>
    <property type="evidence" value="ECO:0007669"/>
    <property type="project" value="UniProtKB-SubCell"/>
</dbReference>
<comment type="subunit">
    <text evidence="13">F-type ATPases have 2 components, F(1) - the catalytic core - and F(0) - the membrane proton channel. F(1) has five subunits: alpha(3), beta(3), gamma(1), delta(1), epsilon(1). F(0) has three main subunits: a(1), b(2) and c(10-14). The alpha and beta chains form an alternating ring which encloses part of the gamma chain. F(1) is attached to F(0) by a central stalk formed by the gamma and epsilon chains, while a peripheral stalk is formed by the delta and b chains.</text>
</comment>
<dbReference type="HAMAP" id="MF_01398">
    <property type="entry name" value="ATP_synth_b_bprime"/>
    <property type="match status" value="1"/>
</dbReference>
<dbReference type="GO" id="GO:0046933">
    <property type="term" value="F:proton-transporting ATP synthase activity, rotational mechanism"/>
    <property type="evidence" value="ECO:0007669"/>
    <property type="project" value="UniProtKB-UniRule"/>
</dbReference>
<evidence type="ECO:0000256" key="1">
    <source>
        <dbReference type="ARBA" id="ARBA00005513"/>
    </source>
</evidence>
<keyword evidence="15" id="KW-0175">Coiled coil</keyword>
<organism evidence="16 17">
    <name type="scientific">Sphingomonas chungangi</name>
    <dbReference type="NCBI Taxonomy" id="2683589"/>
    <lineage>
        <taxon>Bacteria</taxon>
        <taxon>Pseudomonadati</taxon>
        <taxon>Pseudomonadota</taxon>
        <taxon>Alphaproteobacteria</taxon>
        <taxon>Sphingomonadales</taxon>
        <taxon>Sphingomonadaceae</taxon>
        <taxon>Sphingomonas</taxon>
    </lineage>
</organism>
<proteinExistence type="inferred from homology"/>
<accession>A0A838LF08</accession>
<keyword evidence="5 13" id="KW-0375">Hydrogen ion transport</keyword>
<evidence type="ECO:0000256" key="3">
    <source>
        <dbReference type="ARBA" id="ARBA00022547"/>
    </source>
</evidence>
<keyword evidence="8 13" id="KW-0472">Membrane</keyword>
<dbReference type="GO" id="GO:0046961">
    <property type="term" value="F:proton-transporting ATPase activity, rotational mechanism"/>
    <property type="evidence" value="ECO:0007669"/>
    <property type="project" value="TreeGrafter"/>
</dbReference>